<dbReference type="HOGENOM" id="CLU_1953017_0_0_1"/>
<protein>
    <submittedName>
        <fullName evidence="1">Uncharacterized protein</fullName>
    </submittedName>
</protein>
<dbReference type="RefSeq" id="XP_001433684.1">
    <property type="nucleotide sequence ID" value="XM_001433647.1"/>
</dbReference>
<keyword evidence="2" id="KW-1185">Reference proteome</keyword>
<name>A0C670_PARTE</name>
<dbReference type="AlphaFoldDB" id="A0C670"/>
<dbReference type="InParanoid" id="A0C670"/>
<sequence length="129" mass="15472">MNNEFILFFGELFLLQFKIGYIQFITSKICICILLQIKYRVFEYTCWVWNDFGPHHCTFCLERSHRYLTSQGECLCKTSYLMIKQMIQQLRYHYSNSIEKIHAYNSLKVGNQLIDQLLNLNAYVHPQTI</sequence>
<dbReference type="Proteomes" id="UP000000600">
    <property type="component" value="Unassembled WGS sequence"/>
</dbReference>
<evidence type="ECO:0000313" key="1">
    <source>
        <dbReference type="EMBL" id="CAK66287.1"/>
    </source>
</evidence>
<accession>A0C670</accession>
<dbReference type="GeneID" id="5019469"/>
<gene>
    <name evidence="1" type="ORF">GSPATT00035416001</name>
</gene>
<proteinExistence type="predicted"/>
<evidence type="ECO:0000313" key="2">
    <source>
        <dbReference type="Proteomes" id="UP000000600"/>
    </source>
</evidence>
<organism evidence="1 2">
    <name type="scientific">Paramecium tetraurelia</name>
    <dbReference type="NCBI Taxonomy" id="5888"/>
    <lineage>
        <taxon>Eukaryota</taxon>
        <taxon>Sar</taxon>
        <taxon>Alveolata</taxon>
        <taxon>Ciliophora</taxon>
        <taxon>Intramacronucleata</taxon>
        <taxon>Oligohymenophorea</taxon>
        <taxon>Peniculida</taxon>
        <taxon>Parameciidae</taxon>
        <taxon>Paramecium</taxon>
    </lineage>
</organism>
<reference evidence="1 2" key="1">
    <citation type="journal article" date="2006" name="Nature">
        <title>Global trends of whole-genome duplications revealed by the ciliate Paramecium tetraurelia.</title>
        <authorList>
            <consortium name="Genoscope"/>
            <person name="Aury J.-M."/>
            <person name="Jaillon O."/>
            <person name="Duret L."/>
            <person name="Noel B."/>
            <person name="Jubin C."/>
            <person name="Porcel B.M."/>
            <person name="Segurens B."/>
            <person name="Daubin V."/>
            <person name="Anthouard V."/>
            <person name="Aiach N."/>
            <person name="Arnaiz O."/>
            <person name="Billaut A."/>
            <person name="Beisson J."/>
            <person name="Blanc I."/>
            <person name="Bouhouche K."/>
            <person name="Camara F."/>
            <person name="Duharcourt S."/>
            <person name="Guigo R."/>
            <person name="Gogendeau D."/>
            <person name="Katinka M."/>
            <person name="Keller A.-M."/>
            <person name="Kissmehl R."/>
            <person name="Klotz C."/>
            <person name="Koll F."/>
            <person name="Le Moue A."/>
            <person name="Lepere C."/>
            <person name="Malinsky S."/>
            <person name="Nowacki M."/>
            <person name="Nowak J.K."/>
            <person name="Plattner H."/>
            <person name="Poulain J."/>
            <person name="Ruiz F."/>
            <person name="Serrano V."/>
            <person name="Zagulski M."/>
            <person name="Dessen P."/>
            <person name="Betermier M."/>
            <person name="Weissenbach J."/>
            <person name="Scarpelli C."/>
            <person name="Schachter V."/>
            <person name="Sperling L."/>
            <person name="Meyer E."/>
            <person name="Cohen J."/>
            <person name="Wincker P."/>
        </authorList>
    </citation>
    <scope>NUCLEOTIDE SEQUENCE [LARGE SCALE GENOMIC DNA]</scope>
    <source>
        <strain evidence="1 2">Stock d4-2</strain>
    </source>
</reference>
<dbReference type="EMBL" id="CT868043">
    <property type="protein sequence ID" value="CAK66287.1"/>
    <property type="molecule type" value="Genomic_DNA"/>
</dbReference>
<dbReference type="KEGG" id="ptm:GSPATT00035416001"/>